<dbReference type="Proteomes" id="UP000054995">
    <property type="component" value="Unassembled WGS sequence"/>
</dbReference>
<comment type="caution">
    <text evidence="1">The sequence shown here is derived from an EMBL/GenBank/DDBJ whole genome shotgun (WGS) entry which is preliminary data.</text>
</comment>
<dbReference type="EMBL" id="JYDT01000007">
    <property type="protein sequence ID" value="KRY92307.1"/>
    <property type="molecule type" value="Genomic_DNA"/>
</dbReference>
<name>A0A0V1G492_TRIPS</name>
<sequence length="60" mass="7076">MFTLKKSNFNFQVQIRTLNLCLHKKQNKQLNKYHIGLRTSLDLSSIICTLVKLKRPAFKI</sequence>
<evidence type="ECO:0000313" key="2">
    <source>
        <dbReference type="Proteomes" id="UP000054995"/>
    </source>
</evidence>
<evidence type="ECO:0000313" key="1">
    <source>
        <dbReference type="EMBL" id="KRY92307.1"/>
    </source>
</evidence>
<proteinExistence type="predicted"/>
<accession>A0A0V1G492</accession>
<dbReference type="AlphaFoldDB" id="A0A0V1G492"/>
<gene>
    <name evidence="1" type="ORF">T4D_11578</name>
</gene>
<organism evidence="1 2">
    <name type="scientific">Trichinella pseudospiralis</name>
    <name type="common">Parasitic roundworm</name>
    <dbReference type="NCBI Taxonomy" id="6337"/>
    <lineage>
        <taxon>Eukaryota</taxon>
        <taxon>Metazoa</taxon>
        <taxon>Ecdysozoa</taxon>
        <taxon>Nematoda</taxon>
        <taxon>Enoplea</taxon>
        <taxon>Dorylaimia</taxon>
        <taxon>Trichinellida</taxon>
        <taxon>Trichinellidae</taxon>
        <taxon>Trichinella</taxon>
    </lineage>
</organism>
<protein>
    <submittedName>
        <fullName evidence="1">Uncharacterized protein</fullName>
    </submittedName>
</protein>
<keyword evidence="2" id="KW-1185">Reference proteome</keyword>
<reference evidence="1 2" key="1">
    <citation type="submission" date="2015-01" db="EMBL/GenBank/DDBJ databases">
        <title>Evolution of Trichinella species and genotypes.</title>
        <authorList>
            <person name="Korhonen P.K."/>
            <person name="Edoardo P."/>
            <person name="Giuseppe L.R."/>
            <person name="Gasser R.B."/>
        </authorList>
    </citation>
    <scope>NUCLEOTIDE SEQUENCE [LARGE SCALE GENOMIC DNA]</scope>
    <source>
        <strain evidence="1">ISS470</strain>
    </source>
</reference>